<proteinExistence type="predicted"/>
<dbReference type="AlphaFoldDB" id="A0A318RK89"/>
<comment type="caution">
    <text evidence="1">The sequence shown here is derived from an EMBL/GenBank/DDBJ whole genome shotgun (WGS) entry which is preliminary data.</text>
</comment>
<evidence type="ECO:0000313" key="2">
    <source>
        <dbReference type="Proteomes" id="UP000247591"/>
    </source>
</evidence>
<accession>A0A318RK89</accession>
<gene>
    <name evidence="1" type="ORF">DFR67_113139</name>
</gene>
<reference evidence="1 2" key="1">
    <citation type="submission" date="2018-06" db="EMBL/GenBank/DDBJ databases">
        <title>Genomic Encyclopedia of Type Strains, Phase IV (KMG-IV): sequencing the most valuable type-strain genomes for metagenomic binning, comparative biology and taxonomic classification.</title>
        <authorList>
            <person name="Goeker M."/>
        </authorList>
    </citation>
    <scope>NUCLEOTIDE SEQUENCE [LARGE SCALE GENOMIC DNA]</scope>
    <source>
        <strain evidence="1 2">DSM 45521</strain>
    </source>
</reference>
<name>A0A318RK89_WILLI</name>
<sequence>MTSVARHPMTPTVPPEVISDIYSPDEIAVLFDVVRRKGPWRLIAAQHFATAEEYLAVSGPKNPDLKSKLTLSDLLTPTFRSYLGNFGIAYEDEVHDLYFSRKMLNMIKSIHGAKYATPQSFLFNLRAPAHSYDAGHFDGSSWRGINSNNSPLWLISIMAKSGLFDEWEVKSGQVIAYYYNSDIDGGFTYWPEGPDLPPKRVPAPFWNNGFLTNNEKMFHRGEASGPRGRRTIPDLQLNSLISGEGDNEWVIRNDGTEIARYEDDEMRFLFHYSAHVFDDLADVKRYVEHTDDLTVEKALGMILDDLKRRGKPVPESSDPMNDSGFIAALSSRYAMAPSEYPVEAPLDVPTPR</sequence>
<organism evidence="1 2">
    <name type="scientific">Williamsia limnetica</name>
    <dbReference type="NCBI Taxonomy" id="882452"/>
    <lineage>
        <taxon>Bacteria</taxon>
        <taxon>Bacillati</taxon>
        <taxon>Actinomycetota</taxon>
        <taxon>Actinomycetes</taxon>
        <taxon>Mycobacteriales</taxon>
        <taxon>Nocardiaceae</taxon>
        <taxon>Williamsia</taxon>
    </lineage>
</organism>
<keyword evidence="2" id="KW-1185">Reference proteome</keyword>
<dbReference type="Proteomes" id="UP000247591">
    <property type="component" value="Unassembled WGS sequence"/>
</dbReference>
<protein>
    <submittedName>
        <fullName evidence="1">Uncharacterized protein</fullName>
    </submittedName>
</protein>
<evidence type="ECO:0000313" key="1">
    <source>
        <dbReference type="EMBL" id="PYE14345.1"/>
    </source>
</evidence>
<dbReference type="EMBL" id="QJSP01000013">
    <property type="protein sequence ID" value="PYE14345.1"/>
    <property type="molecule type" value="Genomic_DNA"/>
</dbReference>
<dbReference type="RefSeq" id="WP_170135259.1">
    <property type="nucleotide sequence ID" value="NZ_QJSP01000013.1"/>
</dbReference>